<evidence type="ECO:0000256" key="1">
    <source>
        <dbReference type="SAM" id="MobiDB-lite"/>
    </source>
</evidence>
<sequence>MSVLPKNERKIAKETPRNFVIFGGTMHGKTYFADEFPNPLNLNTDGNAEMIETPSININNQRDSKGKITRSASDLLSEIILELETTNHTFETIVIDVIDDIVTMFEQEITEEHGVKSVGDISWGKGHQMLEMMVRVFVMRLKELSMKKQINILYLSRLTIIEENDVETYVPSLKLKWLNIVNGNSDYTILCRKVGKNYIRKVESKRKNYTRDKVDDERIASLLDTVIGAYDKSKKTSTDEAKKIVQQQEEAAKAQQEAARRARQQEAQQEQINAEEAPAEPKEDKPKTEPKQEPPKTEGPQPKVAGRPARISPQV</sequence>
<dbReference type="EMBL" id="QCZG01000035">
    <property type="protein sequence ID" value="PWA08631.1"/>
    <property type="molecule type" value="Genomic_DNA"/>
</dbReference>
<proteinExistence type="predicted"/>
<keyword evidence="2" id="KW-0378">Hydrolase</keyword>
<dbReference type="Pfam" id="PF13479">
    <property type="entry name" value="AAA_24"/>
    <property type="match status" value="1"/>
</dbReference>
<keyword evidence="3" id="KW-1185">Reference proteome</keyword>
<evidence type="ECO:0000313" key="3">
    <source>
        <dbReference type="Proteomes" id="UP000245998"/>
    </source>
</evidence>
<name>A0A2U1JTX6_9BACI</name>
<feature type="compositionally biased region" description="Basic and acidic residues" evidence="1">
    <location>
        <begin position="279"/>
        <end position="296"/>
    </location>
</feature>
<dbReference type="RefSeq" id="WP_116555604.1">
    <property type="nucleotide sequence ID" value="NZ_QCZG01000035.1"/>
</dbReference>
<accession>A0A2U1JTX6</accession>
<feature type="region of interest" description="Disordered" evidence="1">
    <location>
        <begin position="248"/>
        <end position="315"/>
    </location>
</feature>
<dbReference type="AlphaFoldDB" id="A0A2U1JTX6"/>
<dbReference type="OrthoDB" id="5413799at2"/>
<comment type="caution">
    <text evidence="2">The sequence shown here is derived from an EMBL/GenBank/DDBJ whole genome shotgun (WGS) entry which is preliminary data.</text>
</comment>
<evidence type="ECO:0000313" key="2">
    <source>
        <dbReference type="EMBL" id="PWA08631.1"/>
    </source>
</evidence>
<feature type="compositionally biased region" description="Low complexity" evidence="1">
    <location>
        <begin position="248"/>
        <end position="257"/>
    </location>
</feature>
<organism evidence="2 3">
    <name type="scientific">Pueribacillus theae</name>
    <dbReference type="NCBI Taxonomy" id="2171751"/>
    <lineage>
        <taxon>Bacteria</taxon>
        <taxon>Bacillati</taxon>
        <taxon>Bacillota</taxon>
        <taxon>Bacilli</taxon>
        <taxon>Bacillales</taxon>
        <taxon>Bacillaceae</taxon>
        <taxon>Pueribacillus</taxon>
    </lineage>
</organism>
<dbReference type="GO" id="GO:0016787">
    <property type="term" value="F:hydrolase activity"/>
    <property type="evidence" value="ECO:0007669"/>
    <property type="project" value="UniProtKB-KW"/>
</dbReference>
<feature type="compositionally biased region" description="Low complexity" evidence="1">
    <location>
        <begin position="265"/>
        <end position="276"/>
    </location>
</feature>
<reference evidence="2 3" key="1">
    <citation type="submission" date="2018-04" db="EMBL/GenBank/DDBJ databases">
        <title>Camelliibacillus theae gen. nov., sp. nov., isolated from Pu'er tea.</title>
        <authorList>
            <person name="Niu L."/>
        </authorList>
    </citation>
    <scope>NUCLEOTIDE SEQUENCE [LARGE SCALE GENOMIC DNA]</scope>
    <source>
        <strain evidence="2 3">T8</strain>
    </source>
</reference>
<dbReference type="Proteomes" id="UP000245998">
    <property type="component" value="Unassembled WGS sequence"/>
</dbReference>
<gene>
    <name evidence="2" type="ORF">DCC39_14425</name>
</gene>
<protein>
    <submittedName>
        <fullName evidence="2">Alpha/beta hydrolase</fullName>
    </submittedName>
</protein>